<keyword evidence="3" id="KW-0503">Monooxygenase</keyword>
<dbReference type="Proteomes" id="UP000246171">
    <property type="component" value="Unassembled WGS sequence"/>
</dbReference>
<dbReference type="SUPFAM" id="SSF48264">
    <property type="entry name" value="Cytochrome P450"/>
    <property type="match status" value="1"/>
</dbReference>
<proteinExistence type="inferred from homology"/>
<dbReference type="GO" id="GO:0005506">
    <property type="term" value="F:iron ion binding"/>
    <property type="evidence" value="ECO:0007669"/>
    <property type="project" value="InterPro"/>
</dbReference>
<organism evidence="5 6">
    <name type="scientific">Aspergillus eucalypticola (strain CBS 122712 / IBT 29274)</name>
    <dbReference type="NCBI Taxonomy" id="1448314"/>
    <lineage>
        <taxon>Eukaryota</taxon>
        <taxon>Fungi</taxon>
        <taxon>Dikarya</taxon>
        <taxon>Ascomycota</taxon>
        <taxon>Pezizomycotina</taxon>
        <taxon>Eurotiomycetes</taxon>
        <taxon>Eurotiomycetidae</taxon>
        <taxon>Eurotiales</taxon>
        <taxon>Aspergillaceae</taxon>
        <taxon>Aspergillus</taxon>
        <taxon>Aspergillus subgen. Circumdati</taxon>
    </lineage>
</organism>
<dbReference type="AlphaFoldDB" id="A0A317VVC2"/>
<evidence type="ECO:0000256" key="4">
    <source>
        <dbReference type="SAM" id="SignalP"/>
    </source>
</evidence>
<dbReference type="PANTHER" id="PTHR24305:SF227">
    <property type="entry name" value="P450, PUTATIVE (EUROFUNG)-RELATED"/>
    <property type="match status" value="1"/>
</dbReference>
<keyword evidence="6" id="KW-1185">Reference proteome</keyword>
<comment type="caution">
    <text evidence="5">The sequence shown here is derived from an EMBL/GenBank/DDBJ whole genome shotgun (WGS) entry which is preliminary data.</text>
</comment>
<dbReference type="Gene3D" id="1.10.630.10">
    <property type="entry name" value="Cytochrome P450"/>
    <property type="match status" value="1"/>
</dbReference>
<keyword evidence="4" id="KW-0732">Signal</keyword>
<name>A0A317VVC2_ASPEC</name>
<accession>A0A317VVC2</accession>
<sequence length="439" mass="49225">MIAFKARCLIFLFFLLVEPQIVSPLSHLPSPHKGTGGMHQRLRLLTEPRGNPNVTALAEVLTTKCYDFRKPCGIGIFLEAGDDHRSKRKALAPAFSLRHIKNLYKVFWDKSHELVNAMTDQLSCKEKEQQNTRLACDESPPSTGVLDIAEWANRATLDMIGIAGMGRDLGQSTTRTRTCAIFLAILRLLLSNWLVNRLPLRRNKEIERAVRTIRGVCAELIHQKPKYLSENSNLEHRDILSVALQNGGFSEEGLIDQLVTFLAAGHETTATAFTWAIYLLCQSPDDHKSSFTYQSIDSMTYLHAAPPVPFTIREAVADTVILNQPTPKDTKIMVVSRATNRDAHLWGPDAQDFKPKRWLKPDARSNYATVIFIHGPRSRIGQSSAKAEFAILLAALVGRSEFQLEVDRLLDERRMKVTRTVTARPVNGLLVKATPLVGW</sequence>
<comment type="similarity">
    <text evidence="1">Belongs to the cytochrome P450 family.</text>
</comment>
<feature type="signal peptide" evidence="4">
    <location>
        <begin position="1"/>
        <end position="24"/>
    </location>
</feature>
<keyword evidence="2" id="KW-0560">Oxidoreductase</keyword>
<dbReference type="GO" id="GO:0004497">
    <property type="term" value="F:monooxygenase activity"/>
    <property type="evidence" value="ECO:0007669"/>
    <property type="project" value="UniProtKB-KW"/>
</dbReference>
<dbReference type="PANTHER" id="PTHR24305">
    <property type="entry name" value="CYTOCHROME P450"/>
    <property type="match status" value="1"/>
</dbReference>
<evidence type="ECO:0000313" key="6">
    <source>
        <dbReference type="Proteomes" id="UP000246171"/>
    </source>
</evidence>
<dbReference type="InterPro" id="IPR001128">
    <property type="entry name" value="Cyt_P450"/>
</dbReference>
<evidence type="ECO:0000256" key="3">
    <source>
        <dbReference type="ARBA" id="ARBA00023033"/>
    </source>
</evidence>
<feature type="chain" id="PRO_5016277912" evidence="4">
    <location>
        <begin position="25"/>
        <end position="439"/>
    </location>
</feature>
<reference evidence="5" key="1">
    <citation type="submission" date="2016-12" db="EMBL/GenBank/DDBJ databases">
        <title>The genomes of Aspergillus section Nigri reveals drivers in fungal speciation.</title>
        <authorList>
            <consortium name="DOE Joint Genome Institute"/>
            <person name="Vesth T.C."/>
            <person name="Nybo J."/>
            <person name="Theobald S."/>
            <person name="Brandl J."/>
            <person name="Frisvad J.C."/>
            <person name="Nielsen K.F."/>
            <person name="Lyhne E.K."/>
            <person name="Kogle M.E."/>
            <person name="Kuo A."/>
            <person name="Riley R."/>
            <person name="Clum A."/>
            <person name="Nolan M."/>
            <person name="Lipzen A."/>
            <person name="Salamov A."/>
            <person name="Henrissat B."/>
            <person name="Wiebenga A."/>
            <person name="De vries R.P."/>
            <person name="Grigoriev I.V."/>
            <person name="Mortensen U.H."/>
            <person name="Andersen M.R."/>
            <person name="Baker S.E."/>
        </authorList>
    </citation>
    <scope>NUCLEOTIDE SEQUENCE</scope>
    <source>
        <strain evidence="5">CBS 122712</strain>
    </source>
</reference>
<dbReference type="VEuPathDB" id="FungiDB:BO83DRAFT_407316"/>
<dbReference type="Pfam" id="PF00067">
    <property type="entry name" value="p450"/>
    <property type="match status" value="1"/>
</dbReference>
<dbReference type="InterPro" id="IPR036396">
    <property type="entry name" value="Cyt_P450_sf"/>
</dbReference>
<evidence type="ECO:0000256" key="1">
    <source>
        <dbReference type="ARBA" id="ARBA00010617"/>
    </source>
</evidence>
<gene>
    <name evidence="5" type="ORF">BO83DRAFT_407316</name>
</gene>
<evidence type="ECO:0000313" key="5">
    <source>
        <dbReference type="EMBL" id="PWY76927.1"/>
    </source>
</evidence>
<dbReference type="RefSeq" id="XP_025389917.1">
    <property type="nucleotide sequence ID" value="XM_025533946.1"/>
</dbReference>
<protein>
    <submittedName>
        <fullName evidence="5">Cytochrome P450</fullName>
    </submittedName>
</protein>
<dbReference type="GO" id="GO:0016705">
    <property type="term" value="F:oxidoreductase activity, acting on paired donors, with incorporation or reduction of molecular oxygen"/>
    <property type="evidence" value="ECO:0007669"/>
    <property type="project" value="InterPro"/>
</dbReference>
<dbReference type="GO" id="GO:0020037">
    <property type="term" value="F:heme binding"/>
    <property type="evidence" value="ECO:0007669"/>
    <property type="project" value="InterPro"/>
</dbReference>
<dbReference type="GeneID" id="37055908"/>
<dbReference type="OrthoDB" id="1470350at2759"/>
<dbReference type="EMBL" id="MSFU01000008">
    <property type="protein sequence ID" value="PWY76927.1"/>
    <property type="molecule type" value="Genomic_DNA"/>
</dbReference>
<dbReference type="InterPro" id="IPR050121">
    <property type="entry name" value="Cytochrome_P450_monoxygenase"/>
</dbReference>
<evidence type="ECO:0000256" key="2">
    <source>
        <dbReference type="ARBA" id="ARBA00023002"/>
    </source>
</evidence>